<keyword evidence="2 3" id="KW-0378">Hydrolase</keyword>
<dbReference type="PANTHER" id="PTHR11559">
    <property type="entry name" value="CARBOXYLESTERASE"/>
    <property type="match status" value="1"/>
</dbReference>
<protein>
    <recommendedName>
        <fullName evidence="3">Carboxylic ester hydrolase</fullName>
        <ecNumber evidence="3">3.1.1.-</ecNumber>
    </recommendedName>
</protein>
<dbReference type="InterPro" id="IPR019819">
    <property type="entry name" value="Carboxylesterase_B_CS"/>
</dbReference>
<dbReference type="InterPro" id="IPR019826">
    <property type="entry name" value="Carboxylesterase_B_AS"/>
</dbReference>
<dbReference type="EMBL" id="JAHWXP010000004">
    <property type="protein sequence ID" value="MBY8338078.1"/>
    <property type="molecule type" value="Genomic_DNA"/>
</dbReference>
<reference evidence="5 6" key="1">
    <citation type="submission" date="2021-07" db="EMBL/GenBank/DDBJ databases">
        <title>Alteriqipengyuania abyssalis NZ-12B nov, sp.nov isolated from deep sea sponge in pacific ocean.</title>
        <authorList>
            <person name="Tareen S."/>
            <person name="Wink J."/>
        </authorList>
    </citation>
    <scope>NUCLEOTIDE SEQUENCE [LARGE SCALE GENOMIC DNA]</scope>
    <source>
        <strain evidence="5 6">NZ-12B</strain>
    </source>
</reference>
<comment type="caution">
    <text evidence="5">The sequence shown here is derived from an EMBL/GenBank/DDBJ whole genome shotgun (WGS) entry which is preliminary data.</text>
</comment>
<proteinExistence type="inferred from homology"/>
<evidence type="ECO:0000313" key="6">
    <source>
        <dbReference type="Proteomes" id="UP000759298"/>
    </source>
</evidence>
<accession>A0ABS7PHW3</accession>
<dbReference type="PROSITE" id="PS00941">
    <property type="entry name" value="CARBOXYLESTERASE_B_2"/>
    <property type="match status" value="1"/>
</dbReference>
<dbReference type="Pfam" id="PF00135">
    <property type="entry name" value="COesterase"/>
    <property type="match status" value="1"/>
</dbReference>
<evidence type="ECO:0000256" key="3">
    <source>
        <dbReference type="RuleBase" id="RU361235"/>
    </source>
</evidence>
<dbReference type="InterPro" id="IPR029058">
    <property type="entry name" value="AB_hydrolase_fold"/>
</dbReference>
<name>A0ABS7PHW3_9SPHN</name>
<dbReference type="EC" id="3.1.1.-" evidence="3"/>
<dbReference type="PROSITE" id="PS00122">
    <property type="entry name" value="CARBOXYLESTERASE_B_1"/>
    <property type="match status" value="1"/>
</dbReference>
<evidence type="ECO:0000259" key="4">
    <source>
        <dbReference type="Pfam" id="PF00135"/>
    </source>
</evidence>
<evidence type="ECO:0000256" key="1">
    <source>
        <dbReference type="ARBA" id="ARBA00005964"/>
    </source>
</evidence>
<dbReference type="Gene3D" id="3.40.50.1820">
    <property type="entry name" value="alpha/beta hydrolase"/>
    <property type="match status" value="1"/>
</dbReference>
<gene>
    <name evidence="5" type="ORF">KYN89_13590</name>
</gene>
<comment type="similarity">
    <text evidence="1 3">Belongs to the type-B carboxylesterase/lipase family.</text>
</comment>
<feature type="domain" description="Carboxylesterase type B" evidence="4">
    <location>
        <begin position="27"/>
        <end position="519"/>
    </location>
</feature>
<evidence type="ECO:0000313" key="5">
    <source>
        <dbReference type="EMBL" id="MBY8338078.1"/>
    </source>
</evidence>
<feature type="chain" id="PRO_5044958567" description="Carboxylic ester hydrolase" evidence="3">
    <location>
        <begin position="18"/>
        <end position="534"/>
    </location>
</feature>
<keyword evidence="3" id="KW-0732">Signal</keyword>
<dbReference type="InterPro" id="IPR002018">
    <property type="entry name" value="CarbesteraseB"/>
</dbReference>
<keyword evidence="6" id="KW-1185">Reference proteome</keyword>
<evidence type="ECO:0000256" key="2">
    <source>
        <dbReference type="ARBA" id="ARBA00022801"/>
    </source>
</evidence>
<dbReference type="InterPro" id="IPR050309">
    <property type="entry name" value="Type-B_Carboxylest/Lipase"/>
</dbReference>
<dbReference type="Proteomes" id="UP000759298">
    <property type="component" value="Unassembled WGS sequence"/>
</dbReference>
<organism evidence="5 6">
    <name type="scientific">Alteriqipengyuania abyssalis</name>
    <dbReference type="NCBI Taxonomy" id="2860200"/>
    <lineage>
        <taxon>Bacteria</taxon>
        <taxon>Pseudomonadati</taxon>
        <taxon>Pseudomonadota</taxon>
        <taxon>Alphaproteobacteria</taxon>
        <taxon>Sphingomonadales</taxon>
        <taxon>Erythrobacteraceae</taxon>
        <taxon>Alteriqipengyuania</taxon>
    </lineage>
</organism>
<dbReference type="SUPFAM" id="SSF53474">
    <property type="entry name" value="alpha/beta-Hydrolases"/>
    <property type="match status" value="1"/>
</dbReference>
<sequence>MMLASIAVLALSAPVAAQDSAGPPAATPVVETEAGKVQGLEQGGIDAFLGVRYAAPPLGDLRFQPPAKPEAWEGVADATGYGAPCMQLYSASGPNESEMTRRIQAIFPTSTEAKMDNEDCLFLNVWTPAAGDGKKRPVMVWFHGGGYAYGSGNWPAYNGRNLAEKGDVVVVTVNHRLNAFGYLNLAEKFGEDFAASGNVGNLDLVRSLEWVRDNIAGFGGDPDNVTIMGESGGGSKVSHLMAMPAADGLFDKAVIQSGPGVFSGKPAEAADYAAKILEAAGVETLDDLRNVRSDEIVEAVRKATPAEGAMGRGPQFGPIADGTIIPRDPFLPAAPEQSRDIPVLIGYNKDEMTLFVAAQPWFGRLTEGTLNAMTGAMGEQAVAAVAAYRKRYPDYSPTHLAAIAMGTRFVRGTYLLADQQAKTASAPVYVYRLTWETPIGGGMLRTPHTLDIPLMFDNAKESAALVGTGEDAQTMADMMSDAWIAFAKTGTPSSELLPEWKAYTPSARNVMELNVEPQLVDDPEKDIRELPSEL</sequence>
<feature type="signal peptide" evidence="3">
    <location>
        <begin position="1"/>
        <end position="17"/>
    </location>
</feature>